<keyword evidence="3" id="KW-1185">Reference proteome</keyword>
<feature type="region of interest" description="Disordered" evidence="1">
    <location>
        <begin position="63"/>
        <end position="82"/>
    </location>
</feature>
<dbReference type="Proteomes" id="UP001604336">
    <property type="component" value="Unassembled WGS sequence"/>
</dbReference>
<name>A0ABD1SKD0_9LAMI</name>
<comment type="caution">
    <text evidence="2">The sequence shown here is derived from an EMBL/GenBank/DDBJ whole genome shotgun (WGS) entry which is preliminary data.</text>
</comment>
<dbReference type="EMBL" id="JBFOLK010000007">
    <property type="protein sequence ID" value="KAL2500154.1"/>
    <property type="molecule type" value="Genomic_DNA"/>
</dbReference>
<organism evidence="2 3">
    <name type="scientific">Abeliophyllum distichum</name>
    <dbReference type="NCBI Taxonomy" id="126358"/>
    <lineage>
        <taxon>Eukaryota</taxon>
        <taxon>Viridiplantae</taxon>
        <taxon>Streptophyta</taxon>
        <taxon>Embryophyta</taxon>
        <taxon>Tracheophyta</taxon>
        <taxon>Spermatophyta</taxon>
        <taxon>Magnoliopsida</taxon>
        <taxon>eudicotyledons</taxon>
        <taxon>Gunneridae</taxon>
        <taxon>Pentapetalae</taxon>
        <taxon>asterids</taxon>
        <taxon>lamiids</taxon>
        <taxon>Lamiales</taxon>
        <taxon>Oleaceae</taxon>
        <taxon>Forsythieae</taxon>
        <taxon>Abeliophyllum</taxon>
    </lineage>
</organism>
<feature type="compositionally biased region" description="Basic and acidic residues" evidence="1">
    <location>
        <begin position="63"/>
        <end position="76"/>
    </location>
</feature>
<dbReference type="AlphaFoldDB" id="A0ABD1SKD0"/>
<protein>
    <submittedName>
        <fullName evidence="2">Sister chromatid cohesion 1 protein 2</fullName>
    </submittedName>
</protein>
<proteinExistence type="predicted"/>
<evidence type="ECO:0000313" key="3">
    <source>
        <dbReference type="Proteomes" id="UP001604336"/>
    </source>
</evidence>
<evidence type="ECO:0000313" key="2">
    <source>
        <dbReference type="EMBL" id="KAL2500154.1"/>
    </source>
</evidence>
<evidence type="ECO:0000256" key="1">
    <source>
        <dbReference type="SAM" id="MobiDB-lite"/>
    </source>
</evidence>
<sequence>MAGHCMKRLKKEEFKQTDVSASLAWNNLSFRHSDEQLEAAHLILLGKEKISLSEAYSTAYTPIRDDNSPHHMDHDSVVSPSRYKNDSIGSLETLCVNELYLADRLDPMVLDVAEAEQGNNWPSNEEREILDEHMPITVDRTPHSKFPDTAALELMAVQTPATKECTKVLKKRKCLFDVPVLVPTNDTGFEGKLTPLTIFQIVGFWEPLIPGMSLDLRSFQCEKILQTEPIEAVELPTNKDGVGSPVTQGGH</sequence>
<accession>A0ABD1SKD0</accession>
<reference evidence="3" key="1">
    <citation type="submission" date="2024-07" db="EMBL/GenBank/DDBJ databases">
        <title>Two chromosome-level genome assemblies of Korean endemic species Abeliophyllum distichum and Forsythia ovata (Oleaceae).</title>
        <authorList>
            <person name="Jang H."/>
        </authorList>
    </citation>
    <scope>NUCLEOTIDE SEQUENCE [LARGE SCALE GENOMIC DNA]</scope>
</reference>
<gene>
    <name evidence="2" type="ORF">Adt_25704</name>
</gene>